<evidence type="ECO:0000256" key="4">
    <source>
        <dbReference type="PIRSR" id="PIRSR000915-3"/>
    </source>
</evidence>
<sequence length="315" mass="35300">MTKNLLKLTIEEKESFLDSFDMVQTDCDGVLWMLADPFAGVESAIRALRTNGKRVIYVSNNSVRTMEDYRGKLDKLTDKTVNDDDIIHPAKIVIEYLRERNFEGLCYVIGSSNFKSYLREAGFQILDGPNEPVKESIREVGAVVSDGQPVKAVIVDFDYNMNNIKLLRAQMYLQEDALFIAGAMDKVLPVSPRKRFIGPGCYVEILQNAANRKPAVLGKPGLEMSEMLKKMYAIEDPRRVLFVGDQPEMDVKFGHVSSYQTLLVGTGGYKEENLAKLAGKPDEIPDYYIESFAALEQIVREVAAYKGRNGAKCGL</sequence>
<feature type="active site" description="Nucleophile" evidence="2">
    <location>
        <position position="26"/>
    </location>
</feature>
<evidence type="ECO:0000256" key="3">
    <source>
        <dbReference type="PIRSR" id="PIRSR000915-2"/>
    </source>
</evidence>
<evidence type="ECO:0008006" key="7">
    <source>
        <dbReference type="Google" id="ProtNLM"/>
    </source>
</evidence>
<keyword evidence="4" id="KW-0479">Metal-binding</keyword>
<dbReference type="Proteomes" id="UP000075885">
    <property type="component" value="Unassembled WGS sequence"/>
</dbReference>
<dbReference type="VEuPathDB" id="VectorBase:AEPI003054"/>
<dbReference type="AlphaFoldDB" id="A0A182P801"/>
<reference evidence="6" key="1">
    <citation type="submission" date="2013-03" db="EMBL/GenBank/DDBJ databases">
        <title>The Genome Sequence of Anopheles epiroticus epiroticus2.</title>
        <authorList>
            <consortium name="The Broad Institute Genomics Platform"/>
            <person name="Neafsey D.E."/>
            <person name="Howell P."/>
            <person name="Walker B."/>
            <person name="Young S.K."/>
            <person name="Zeng Q."/>
            <person name="Gargeya S."/>
            <person name="Fitzgerald M."/>
            <person name="Haas B."/>
            <person name="Abouelleil A."/>
            <person name="Allen A.W."/>
            <person name="Alvarado L."/>
            <person name="Arachchi H.M."/>
            <person name="Berlin A.M."/>
            <person name="Chapman S.B."/>
            <person name="Gainer-Dewar J."/>
            <person name="Goldberg J."/>
            <person name="Griggs A."/>
            <person name="Gujja S."/>
            <person name="Hansen M."/>
            <person name="Howarth C."/>
            <person name="Imamovic A."/>
            <person name="Ireland A."/>
            <person name="Larimer J."/>
            <person name="McCowan C."/>
            <person name="Murphy C."/>
            <person name="Pearson M."/>
            <person name="Poon T.W."/>
            <person name="Priest M."/>
            <person name="Roberts A."/>
            <person name="Saif S."/>
            <person name="Shea T."/>
            <person name="Sisk P."/>
            <person name="Sykes S."/>
            <person name="Wortman J."/>
            <person name="Nusbaum C."/>
            <person name="Birren B."/>
        </authorList>
    </citation>
    <scope>NUCLEOTIDE SEQUENCE [LARGE SCALE GENOMIC DNA]</scope>
    <source>
        <strain evidence="6">Epiroticus2</strain>
    </source>
</reference>
<reference evidence="5" key="2">
    <citation type="submission" date="2020-05" db="UniProtKB">
        <authorList>
            <consortium name="EnsemblMetazoa"/>
        </authorList>
    </citation>
    <scope>IDENTIFICATION</scope>
    <source>
        <strain evidence="5">Epiroticus2</strain>
    </source>
</reference>
<comment type="cofactor">
    <cofactor evidence="4">
        <name>Mg(2+)</name>
        <dbReference type="ChEBI" id="CHEBI:18420"/>
    </cofactor>
    <text evidence="4">Divalent metal ions. Mg(2+) is the most effective.</text>
</comment>
<proteinExistence type="inferred from homology"/>
<evidence type="ECO:0000256" key="2">
    <source>
        <dbReference type="PIRSR" id="PIRSR000915-1"/>
    </source>
</evidence>
<dbReference type="GO" id="GO:0005737">
    <property type="term" value="C:cytoplasm"/>
    <property type="evidence" value="ECO:0007669"/>
    <property type="project" value="TreeGrafter"/>
</dbReference>
<feature type="active site" description="Proton donor" evidence="2">
    <location>
        <position position="28"/>
    </location>
</feature>
<dbReference type="GO" id="GO:0046872">
    <property type="term" value="F:metal ion binding"/>
    <property type="evidence" value="ECO:0007669"/>
    <property type="project" value="UniProtKB-KW"/>
</dbReference>
<feature type="binding site" evidence="4">
    <location>
        <position position="28"/>
    </location>
    <ligand>
        <name>Mg(2+)</name>
        <dbReference type="ChEBI" id="CHEBI:18420"/>
    </ligand>
</feature>
<dbReference type="PANTHER" id="PTHR19288">
    <property type="entry name" value="4-NITROPHENYLPHOSPHATASE-RELATED"/>
    <property type="match status" value="1"/>
</dbReference>
<evidence type="ECO:0000313" key="6">
    <source>
        <dbReference type="Proteomes" id="UP000075885"/>
    </source>
</evidence>
<name>A0A182P801_9DIPT</name>
<organism evidence="5 6">
    <name type="scientific">Anopheles epiroticus</name>
    <dbReference type="NCBI Taxonomy" id="199890"/>
    <lineage>
        <taxon>Eukaryota</taxon>
        <taxon>Metazoa</taxon>
        <taxon>Ecdysozoa</taxon>
        <taxon>Arthropoda</taxon>
        <taxon>Hexapoda</taxon>
        <taxon>Insecta</taxon>
        <taxon>Pterygota</taxon>
        <taxon>Neoptera</taxon>
        <taxon>Endopterygota</taxon>
        <taxon>Diptera</taxon>
        <taxon>Nematocera</taxon>
        <taxon>Culicoidea</taxon>
        <taxon>Culicidae</taxon>
        <taxon>Anophelinae</taxon>
        <taxon>Anopheles</taxon>
    </lineage>
</organism>
<protein>
    <recommendedName>
        <fullName evidence="7">4-nitrophenylphosphatase</fullName>
    </recommendedName>
</protein>
<dbReference type="Gene3D" id="3.40.50.1000">
    <property type="entry name" value="HAD superfamily/HAD-like"/>
    <property type="match status" value="2"/>
</dbReference>
<keyword evidence="6" id="KW-1185">Reference proteome</keyword>
<dbReference type="SUPFAM" id="SSF56784">
    <property type="entry name" value="HAD-like"/>
    <property type="match status" value="1"/>
</dbReference>
<dbReference type="PIRSF" id="PIRSF000915">
    <property type="entry name" value="PGP-type_phosphatase"/>
    <property type="match status" value="1"/>
</dbReference>
<dbReference type="InterPro" id="IPR006357">
    <property type="entry name" value="HAD-SF_hydro_IIA"/>
</dbReference>
<dbReference type="Pfam" id="PF13344">
    <property type="entry name" value="Hydrolase_6"/>
    <property type="match status" value="1"/>
</dbReference>
<dbReference type="InterPro" id="IPR036412">
    <property type="entry name" value="HAD-like_sf"/>
</dbReference>
<keyword evidence="4" id="KW-0460">Magnesium</keyword>
<dbReference type="NCBIfam" id="TIGR01460">
    <property type="entry name" value="HAD-SF-IIA"/>
    <property type="match status" value="1"/>
</dbReference>
<accession>A0A182P801</accession>
<dbReference type="Pfam" id="PF13242">
    <property type="entry name" value="Hydrolase_like"/>
    <property type="match status" value="1"/>
</dbReference>
<feature type="binding site" evidence="4">
    <location>
        <position position="245"/>
    </location>
    <ligand>
        <name>Mg(2+)</name>
        <dbReference type="ChEBI" id="CHEBI:18420"/>
    </ligand>
</feature>
<dbReference type="EnsemblMetazoa" id="AEPI003054-RA">
    <property type="protein sequence ID" value="AEPI003054-PA"/>
    <property type="gene ID" value="AEPI003054"/>
</dbReference>
<evidence type="ECO:0000256" key="1">
    <source>
        <dbReference type="PIRNR" id="PIRNR000915"/>
    </source>
</evidence>
<feature type="binding site" evidence="3">
    <location>
        <position position="219"/>
    </location>
    <ligand>
        <name>substrate</name>
    </ligand>
</feature>
<dbReference type="STRING" id="199890.A0A182P801"/>
<feature type="binding site" evidence="3">
    <location>
        <begin position="59"/>
        <end position="61"/>
    </location>
    <ligand>
        <name>substrate</name>
    </ligand>
</feature>
<feature type="binding site" evidence="4">
    <location>
        <position position="26"/>
    </location>
    <ligand>
        <name>Mg(2+)</name>
        <dbReference type="ChEBI" id="CHEBI:18420"/>
    </ligand>
</feature>
<dbReference type="GO" id="GO:0016791">
    <property type="term" value="F:phosphatase activity"/>
    <property type="evidence" value="ECO:0007669"/>
    <property type="project" value="TreeGrafter"/>
</dbReference>
<evidence type="ECO:0000313" key="5">
    <source>
        <dbReference type="EnsemblMetazoa" id="AEPI003054-PA"/>
    </source>
</evidence>
<dbReference type="InterPro" id="IPR023214">
    <property type="entry name" value="HAD_sf"/>
</dbReference>
<dbReference type="PANTHER" id="PTHR19288:SF4">
    <property type="entry name" value="RE04130P-RELATED"/>
    <property type="match status" value="1"/>
</dbReference>
<comment type="similarity">
    <text evidence="1">Belongs to the HAD-like hydrolase superfamily.</text>
</comment>
<keyword evidence="1" id="KW-0378">Hydrolase</keyword>
<dbReference type="FunFam" id="3.40.50.1000:FF:000170">
    <property type="entry name" value="4-nitrophenylphosphatase"/>
    <property type="match status" value="1"/>
</dbReference>